<proteinExistence type="predicted"/>
<evidence type="ECO:0000313" key="1">
    <source>
        <dbReference type="EMBL" id="CAB4165385.1"/>
    </source>
</evidence>
<dbReference type="EMBL" id="LR796771">
    <property type="protein sequence ID" value="CAB4165385.1"/>
    <property type="molecule type" value="Genomic_DNA"/>
</dbReference>
<name>A0A6J5P8H4_9CAUD</name>
<organism evidence="1">
    <name type="scientific">uncultured Caudovirales phage</name>
    <dbReference type="NCBI Taxonomy" id="2100421"/>
    <lineage>
        <taxon>Viruses</taxon>
        <taxon>Duplodnaviria</taxon>
        <taxon>Heunggongvirae</taxon>
        <taxon>Uroviricota</taxon>
        <taxon>Caudoviricetes</taxon>
        <taxon>Peduoviridae</taxon>
        <taxon>Maltschvirus</taxon>
        <taxon>Maltschvirus maltsch</taxon>
    </lineage>
</organism>
<protein>
    <submittedName>
        <fullName evidence="1">Uncharacterized protein</fullName>
    </submittedName>
</protein>
<accession>A0A6J5P8H4</accession>
<sequence>MIDKPAGELVWELLARGDDLRQAEAQIVCLSSWADSISSSTKVESK</sequence>
<gene>
    <name evidence="1" type="ORF">UFOVP820_41</name>
</gene>
<reference evidence="1" key="1">
    <citation type="submission" date="2020-04" db="EMBL/GenBank/DDBJ databases">
        <authorList>
            <person name="Chiriac C."/>
            <person name="Salcher M."/>
            <person name="Ghai R."/>
            <person name="Kavagutti S V."/>
        </authorList>
    </citation>
    <scope>NUCLEOTIDE SEQUENCE</scope>
</reference>